<dbReference type="Proteomes" id="UP000830375">
    <property type="component" value="Unassembled WGS sequence"/>
</dbReference>
<name>A0ABQ8MBT3_LABRO</name>
<evidence type="ECO:0000313" key="4">
    <source>
        <dbReference type="Proteomes" id="UP000830375"/>
    </source>
</evidence>
<dbReference type="SUPFAM" id="SSF56672">
    <property type="entry name" value="DNA/RNA polymerases"/>
    <property type="match status" value="1"/>
</dbReference>
<reference evidence="3 4" key="1">
    <citation type="submission" date="2022-01" db="EMBL/GenBank/DDBJ databases">
        <title>A high-quality chromosome-level genome assembly of rohu carp, Labeo rohita.</title>
        <authorList>
            <person name="Arick M.A. II"/>
            <person name="Hsu C.-Y."/>
            <person name="Magbanua Z."/>
            <person name="Pechanova O."/>
            <person name="Grover C."/>
            <person name="Miller E."/>
            <person name="Thrash A."/>
            <person name="Ezzel L."/>
            <person name="Alam S."/>
            <person name="Benzie J."/>
            <person name="Hamilton M."/>
            <person name="Karsi A."/>
            <person name="Lawrence M.L."/>
            <person name="Peterson D.G."/>
        </authorList>
    </citation>
    <scope>NUCLEOTIDE SEQUENCE [LARGE SCALE GENOMIC DNA]</scope>
    <source>
        <strain evidence="4">BAU-BD-2019</strain>
        <tissue evidence="3">Blood</tissue>
    </source>
</reference>
<dbReference type="CDD" id="cd09274">
    <property type="entry name" value="RNase_HI_RT_Ty3"/>
    <property type="match status" value="1"/>
</dbReference>
<dbReference type="InterPro" id="IPR041577">
    <property type="entry name" value="RT_RNaseH_2"/>
</dbReference>
<dbReference type="PANTHER" id="PTHR37984:SF5">
    <property type="entry name" value="PROTEIN NYNRIN-LIKE"/>
    <property type="match status" value="1"/>
</dbReference>
<dbReference type="InterPro" id="IPR001584">
    <property type="entry name" value="Integrase_cat-core"/>
</dbReference>
<dbReference type="PANTHER" id="PTHR37984">
    <property type="entry name" value="PROTEIN CBG26694"/>
    <property type="match status" value="1"/>
</dbReference>
<dbReference type="InterPro" id="IPR012337">
    <property type="entry name" value="RNaseH-like_sf"/>
</dbReference>
<protein>
    <submittedName>
        <fullName evidence="3">Transposon Tf2-11 polyprotein</fullName>
    </submittedName>
</protein>
<dbReference type="SUPFAM" id="SSF53098">
    <property type="entry name" value="Ribonuclease H-like"/>
    <property type="match status" value="1"/>
</dbReference>
<feature type="domain" description="Integrase catalytic" evidence="2">
    <location>
        <begin position="375"/>
        <end position="474"/>
    </location>
</feature>
<accession>A0ABQ8MBT3</accession>
<sequence length="505" mass="56948">MTAVWRDGGLLFPTLEMFLKRFREVFDHSKDGKSAGDLLLALTQGRRSAGEYALTLRTLAAQTTWVDDTLKSISWQEAQITRWLLPSLHPCHHTSSTPKSIPGLLTVYYDLREAFSKAKASELPPHRPSVCAINLLLGTTPPRGQIFPLLGRNWLKALFNYLHPQCKFHLTSVSFLGYVISHKVVAMDESKDNAVLNWPLPNTIKELQRLLGFANFYHRFIRGFSSVAASLTNMIKRGSNRLHWSFPAQEAFKELKQCFTTAPILHHPDPNLPFIVNASNIGIGAILSQCQGSPAKMFLCTFYSIKLNSAERKYDVGDRELLAMKAAAEEWRHWLEGTEHLFTVLTDHQNLKYLKTAKQLNPRRAKDGHCSSTDIVSNRSPQFTSLLWFAVFKALEVNVSLTSGYHPQSNGQVERLNQELTRFLRSYCREPSNVPAVNDWIQTSEETWNQAHHHLQHAVRRNKLTGIAVLAQNTPLASGYGCPPETSISICHVASSVPGTWAHFK</sequence>
<gene>
    <name evidence="3" type="ORF">H4Q32_007870</name>
</gene>
<keyword evidence="4" id="KW-1185">Reference proteome</keyword>
<dbReference type="PROSITE" id="PS50994">
    <property type="entry name" value="INTEGRASE"/>
    <property type="match status" value="1"/>
</dbReference>
<dbReference type="Gene3D" id="3.30.70.270">
    <property type="match status" value="1"/>
</dbReference>
<dbReference type="EMBL" id="JACTAM010000009">
    <property type="protein sequence ID" value="KAI2660334.1"/>
    <property type="molecule type" value="Genomic_DNA"/>
</dbReference>
<dbReference type="InterPro" id="IPR036397">
    <property type="entry name" value="RNaseH_sf"/>
</dbReference>
<dbReference type="InterPro" id="IPR050951">
    <property type="entry name" value="Retrovirus_Pol_polyprotein"/>
</dbReference>
<comment type="caution">
    <text evidence="3">The sequence shown here is derived from an EMBL/GenBank/DDBJ whole genome shotgun (WGS) entry which is preliminary data.</text>
</comment>
<dbReference type="Gene3D" id="3.30.420.10">
    <property type="entry name" value="Ribonuclease H-like superfamily/Ribonuclease H"/>
    <property type="match status" value="1"/>
</dbReference>
<dbReference type="InterPro" id="IPR043128">
    <property type="entry name" value="Rev_trsase/Diguanyl_cyclase"/>
</dbReference>
<evidence type="ECO:0000313" key="3">
    <source>
        <dbReference type="EMBL" id="KAI2660334.1"/>
    </source>
</evidence>
<organism evidence="3 4">
    <name type="scientific">Labeo rohita</name>
    <name type="common">Indian major carp</name>
    <name type="synonym">Cyprinus rohita</name>
    <dbReference type="NCBI Taxonomy" id="84645"/>
    <lineage>
        <taxon>Eukaryota</taxon>
        <taxon>Metazoa</taxon>
        <taxon>Chordata</taxon>
        <taxon>Craniata</taxon>
        <taxon>Vertebrata</taxon>
        <taxon>Euteleostomi</taxon>
        <taxon>Actinopterygii</taxon>
        <taxon>Neopterygii</taxon>
        <taxon>Teleostei</taxon>
        <taxon>Ostariophysi</taxon>
        <taxon>Cypriniformes</taxon>
        <taxon>Cyprinidae</taxon>
        <taxon>Labeoninae</taxon>
        <taxon>Labeonini</taxon>
        <taxon>Labeo</taxon>
    </lineage>
</organism>
<evidence type="ECO:0000259" key="2">
    <source>
        <dbReference type="PROSITE" id="PS50994"/>
    </source>
</evidence>
<evidence type="ECO:0000256" key="1">
    <source>
        <dbReference type="ARBA" id="ARBA00023268"/>
    </source>
</evidence>
<dbReference type="Pfam" id="PF17919">
    <property type="entry name" value="RT_RNaseH_2"/>
    <property type="match status" value="1"/>
</dbReference>
<dbReference type="InterPro" id="IPR043502">
    <property type="entry name" value="DNA/RNA_pol_sf"/>
</dbReference>
<keyword evidence="1" id="KW-0511">Multifunctional enzyme</keyword>
<proteinExistence type="predicted"/>